<dbReference type="InterPro" id="IPR008906">
    <property type="entry name" value="HATC_C_dom"/>
</dbReference>
<protein>
    <recommendedName>
        <fullName evidence="1">HAT C-terminal dimerisation domain-containing protein</fullName>
    </recommendedName>
</protein>
<dbReference type="AlphaFoldDB" id="A0AAE1GLZ5"/>
<evidence type="ECO:0000313" key="2">
    <source>
        <dbReference type="EMBL" id="KAK3894281.1"/>
    </source>
</evidence>
<feature type="domain" description="HAT C-terminal dimerisation" evidence="1">
    <location>
        <begin position="131"/>
        <end position="198"/>
    </location>
</feature>
<name>A0AAE1GLZ5_PETCI</name>
<accession>A0AAE1GLZ5</accession>
<evidence type="ECO:0000313" key="3">
    <source>
        <dbReference type="Proteomes" id="UP001286313"/>
    </source>
</evidence>
<reference evidence="2" key="1">
    <citation type="submission" date="2023-10" db="EMBL/GenBank/DDBJ databases">
        <title>Genome assemblies of two species of porcelain crab, Petrolisthes cinctipes and Petrolisthes manimaculis (Anomura: Porcellanidae).</title>
        <authorList>
            <person name="Angst P."/>
        </authorList>
    </citation>
    <scope>NUCLEOTIDE SEQUENCE</scope>
    <source>
        <strain evidence="2">PB745_01</strain>
        <tissue evidence="2">Gill</tissue>
    </source>
</reference>
<dbReference type="Pfam" id="PF05699">
    <property type="entry name" value="Dimer_Tnp_hAT"/>
    <property type="match status" value="1"/>
</dbReference>
<dbReference type="GO" id="GO:0046983">
    <property type="term" value="F:protein dimerization activity"/>
    <property type="evidence" value="ECO:0007669"/>
    <property type="project" value="InterPro"/>
</dbReference>
<sequence>MHWLRRLDDKKAQCSVCKTSLLSKKSVIDVHAKGDKHKRLMKEKFDSKVTHMTSFVKVKNEGVDTSINRAEIKLAAWAAEHEISFRAMDHLPAVLASSFNDSKTASILDHGKEQEVDNQWRKLPYDDNLTDDMEFDVFWQAVMQDTRYSALNFCIKAILTIPVANADSERIFSEVHRLKSAVCNRLTSSSLLKYVAAREGIRRDSENCEKFEPDKIMLQKFNSKMYEK</sequence>
<dbReference type="EMBL" id="JAWQEG010000124">
    <property type="protein sequence ID" value="KAK3894281.1"/>
    <property type="molecule type" value="Genomic_DNA"/>
</dbReference>
<organism evidence="2 3">
    <name type="scientific">Petrolisthes cinctipes</name>
    <name type="common">Flat porcelain crab</name>
    <dbReference type="NCBI Taxonomy" id="88211"/>
    <lineage>
        <taxon>Eukaryota</taxon>
        <taxon>Metazoa</taxon>
        <taxon>Ecdysozoa</taxon>
        <taxon>Arthropoda</taxon>
        <taxon>Crustacea</taxon>
        <taxon>Multicrustacea</taxon>
        <taxon>Malacostraca</taxon>
        <taxon>Eumalacostraca</taxon>
        <taxon>Eucarida</taxon>
        <taxon>Decapoda</taxon>
        <taxon>Pleocyemata</taxon>
        <taxon>Anomura</taxon>
        <taxon>Galatheoidea</taxon>
        <taxon>Porcellanidae</taxon>
        <taxon>Petrolisthes</taxon>
    </lineage>
</organism>
<evidence type="ECO:0000259" key="1">
    <source>
        <dbReference type="Pfam" id="PF05699"/>
    </source>
</evidence>
<dbReference type="Proteomes" id="UP001286313">
    <property type="component" value="Unassembled WGS sequence"/>
</dbReference>
<comment type="caution">
    <text evidence="2">The sequence shown here is derived from an EMBL/GenBank/DDBJ whole genome shotgun (WGS) entry which is preliminary data.</text>
</comment>
<proteinExistence type="predicted"/>
<gene>
    <name evidence="2" type="ORF">Pcinc_001946</name>
</gene>
<keyword evidence="3" id="KW-1185">Reference proteome</keyword>